<protein>
    <submittedName>
        <fullName evidence="2">SHOCT domain-containing protein</fullName>
    </submittedName>
</protein>
<comment type="caution">
    <text evidence="2">The sequence shown here is derived from an EMBL/GenBank/DDBJ whole genome shotgun (WGS) entry which is preliminary data.</text>
</comment>
<accession>A0ABT1RPM1</accession>
<dbReference type="Pfam" id="PF09851">
    <property type="entry name" value="SHOCT"/>
    <property type="match status" value="1"/>
</dbReference>
<organism evidence="2 3">
    <name type="scientific">Anaerovorax odorimutans</name>
    <dbReference type="NCBI Taxonomy" id="109327"/>
    <lineage>
        <taxon>Bacteria</taxon>
        <taxon>Bacillati</taxon>
        <taxon>Bacillota</taxon>
        <taxon>Clostridia</taxon>
        <taxon>Peptostreptococcales</taxon>
        <taxon>Anaerovoracaceae</taxon>
        <taxon>Anaerovorax</taxon>
    </lineage>
</organism>
<dbReference type="InterPro" id="IPR018649">
    <property type="entry name" value="SHOCT"/>
</dbReference>
<feature type="domain" description="SHOCT" evidence="1">
    <location>
        <begin position="22"/>
        <end position="49"/>
    </location>
</feature>
<dbReference type="EMBL" id="JANFXK010000010">
    <property type="protein sequence ID" value="MCQ4637144.1"/>
    <property type="molecule type" value="Genomic_DNA"/>
</dbReference>
<sequence>MAANRSIEETNTVKVIQTSSADEIRKYKELMDDGIISQEEFEAKKKELLGL</sequence>
<gene>
    <name evidence="2" type="ORF">NE619_10440</name>
</gene>
<name>A0ABT1RPM1_9FIRM</name>
<reference evidence="2 3" key="1">
    <citation type="submission" date="2022-06" db="EMBL/GenBank/DDBJ databases">
        <title>Isolation of gut microbiota from human fecal samples.</title>
        <authorList>
            <person name="Pamer E.G."/>
            <person name="Barat B."/>
            <person name="Waligurski E."/>
            <person name="Medina S."/>
            <person name="Paddock L."/>
            <person name="Mostad J."/>
        </authorList>
    </citation>
    <scope>NUCLEOTIDE SEQUENCE [LARGE SCALE GENOMIC DNA]</scope>
    <source>
        <strain evidence="2 3">SL.3.17</strain>
    </source>
</reference>
<proteinExistence type="predicted"/>
<dbReference type="Proteomes" id="UP001524502">
    <property type="component" value="Unassembled WGS sequence"/>
</dbReference>
<dbReference type="RefSeq" id="WP_256132360.1">
    <property type="nucleotide sequence ID" value="NZ_JANFXK010000010.1"/>
</dbReference>
<keyword evidence="3" id="KW-1185">Reference proteome</keyword>
<evidence type="ECO:0000259" key="1">
    <source>
        <dbReference type="Pfam" id="PF09851"/>
    </source>
</evidence>
<evidence type="ECO:0000313" key="2">
    <source>
        <dbReference type="EMBL" id="MCQ4637144.1"/>
    </source>
</evidence>
<evidence type="ECO:0000313" key="3">
    <source>
        <dbReference type="Proteomes" id="UP001524502"/>
    </source>
</evidence>